<name>A0A517T8X1_9PLAN</name>
<feature type="binding site" evidence="3">
    <location>
        <begin position="16"/>
        <end position="21"/>
    </location>
    <ligand>
        <name>GTP</name>
        <dbReference type="ChEBI" id="CHEBI:37565"/>
    </ligand>
</feature>
<dbReference type="EC" id="3.6.5.-" evidence="3"/>
<dbReference type="InterPro" id="IPR042116">
    <property type="entry name" value="TypA/BipA_C"/>
</dbReference>
<dbReference type="Gene3D" id="3.30.70.870">
    <property type="entry name" value="Elongation Factor G (Translational Gtpase), domain 3"/>
    <property type="match status" value="1"/>
</dbReference>
<dbReference type="InterPro" id="IPR000640">
    <property type="entry name" value="EFG_V-like"/>
</dbReference>
<dbReference type="InterPro" id="IPR009000">
    <property type="entry name" value="Transl_B-barrel_sf"/>
</dbReference>
<evidence type="ECO:0000256" key="2">
    <source>
        <dbReference type="ARBA" id="ARBA00048548"/>
    </source>
</evidence>
<dbReference type="FunFam" id="2.40.50.250:FF:000001">
    <property type="entry name" value="GTP-binding protein TypA"/>
    <property type="match status" value="1"/>
</dbReference>
<dbReference type="GO" id="GO:0005525">
    <property type="term" value="F:GTP binding"/>
    <property type="evidence" value="ECO:0007669"/>
    <property type="project" value="UniProtKB-UniRule"/>
</dbReference>
<dbReference type="GO" id="GO:0003924">
    <property type="term" value="F:GTPase activity"/>
    <property type="evidence" value="ECO:0007669"/>
    <property type="project" value="UniProtKB-UniRule"/>
</dbReference>
<dbReference type="Pfam" id="PF00009">
    <property type="entry name" value="GTP_EFTU"/>
    <property type="match status" value="1"/>
</dbReference>
<dbReference type="InterPro" id="IPR000795">
    <property type="entry name" value="T_Tr_GTP-bd_dom"/>
</dbReference>
<dbReference type="InterPro" id="IPR047043">
    <property type="entry name" value="BipA_III"/>
</dbReference>
<dbReference type="PROSITE" id="PS00301">
    <property type="entry name" value="G_TR_1"/>
    <property type="match status" value="1"/>
</dbReference>
<dbReference type="NCBIfam" id="TIGR01394">
    <property type="entry name" value="TypA_BipA"/>
    <property type="match status" value="1"/>
</dbReference>
<feature type="binding site" evidence="3">
    <location>
        <begin position="129"/>
        <end position="132"/>
    </location>
    <ligand>
        <name>GTP</name>
        <dbReference type="ChEBI" id="CHEBI:37565"/>
    </ligand>
</feature>
<dbReference type="InterPro" id="IPR035647">
    <property type="entry name" value="EFG_III/V"/>
</dbReference>
<dbReference type="OrthoDB" id="9804431at2"/>
<dbReference type="FunFam" id="3.30.70.870:FF:000003">
    <property type="entry name" value="GTP-binding protein TypA"/>
    <property type="match status" value="1"/>
</dbReference>
<keyword evidence="3" id="KW-0547">Nucleotide-binding</keyword>
<keyword evidence="3" id="KW-0690">Ribosome biogenesis</keyword>
<dbReference type="CDD" id="cd03691">
    <property type="entry name" value="BipA_TypA_II"/>
    <property type="match status" value="1"/>
</dbReference>
<dbReference type="CDD" id="cd01891">
    <property type="entry name" value="TypA_BipA"/>
    <property type="match status" value="1"/>
</dbReference>
<proteinExistence type="inferred from homology"/>
<dbReference type="InterPro" id="IPR006298">
    <property type="entry name" value="BipA"/>
</dbReference>
<comment type="catalytic activity">
    <reaction evidence="2 3">
        <text>GTP + H2O = GDP + phosphate + H(+)</text>
        <dbReference type="Rhea" id="RHEA:19669"/>
        <dbReference type="ChEBI" id="CHEBI:15377"/>
        <dbReference type="ChEBI" id="CHEBI:15378"/>
        <dbReference type="ChEBI" id="CHEBI:37565"/>
        <dbReference type="ChEBI" id="CHEBI:43474"/>
        <dbReference type="ChEBI" id="CHEBI:58189"/>
    </reaction>
</comment>
<keyword evidence="6" id="KW-1185">Reference proteome</keyword>
<dbReference type="GO" id="GO:0019843">
    <property type="term" value="F:rRNA binding"/>
    <property type="evidence" value="ECO:0007669"/>
    <property type="project" value="UniProtKB-KW"/>
</dbReference>
<dbReference type="PRINTS" id="PR00315">
    <property type="entry name" value="ELONGATNFCT"/>
</dbReference>
<dbReference type="GO" id="GO:0009409">
    <property type="term" value="P:response to cold"/>
    <property type="evidence" value="ECO:0007669"/>
    <property type="project" value="UniProtKB-ARBA"/>
</dbReference>
<dbReference type="PANTHER" id="PTHR42908">
    <property type="entry name" value="TRANSLATION ELONGATION FACTOR-RELATED"/>
    <property type="match status" value="1"/>
</dbReference>
<evidence type="ECO:0000259" key="4">
    <source>
        <dbReference type="PROSITE" id="PS51722"/>
    </source>
</evidence>
<dbReference type="FunFam" id="2.40.30.10:FF:000016">
    <property type="entry name" value="GTP-binding protein TypA"/>
    <property type="match status" value="1"/>
</dbReference>
<dbReference type="CDD" id="cd03710">
    <property type="entry name" value="BipA_TypA_C"/>
    <property type="match status" value="1"/>
</dbReference>
<evidence type="ECO:0000313" key="5">
    <source>
        <dbReference type="EMBL" id="QDT64813.1"/>
    </source>
</evidence>
<dbReference type="PANTHER" id="PTHR42908:SF8">
    <property type="entry name" value="TR-TYPE G DOMAIN-CONTAINING PROTEIN"/>
    <property type="match status" value="1"/>
</dbReference>
<dbReference type="Gene3D" id="2.40.50.250">
    <property type="entry name" value="bipa protein"/>
    <property type="match status" value="1"/>
</dbReference>
<dbReference type="Pfam" id="PF00679">
    <property type="entry name" value="EFG_C"/>
    <property type="match status" value="1"/>
</dbReference>
<accession>A0A517T8X1</accession>
<dbReference type="EMBL" id="CP036316">
    <property type="protein sequence ID" value="QDT64813.1"/>
    <property type="molecule type" value="Genomic_DNA"/>
</dbReference>
<dbReference type="Gene3D" id="3.40.50.300">
    <property type="entry name" value="P-loop containing nucleotide triphosphate hydrolases"/>
    <property type="match status" value="1"/>
</dbReference>
<dbReference type="KEGG" id="chya:V22_20560"/>
<gene>
    <name evidence="5" type="primary">typA</name>
    <name evidence="3" type="synonym">bipA</name>
    <name evidence="5" type="ORF">V22_20560</name>
</gene>
<dbReference type="HAMAP" id="MF_00849">
    <property type="entry name" value="BipA"/>
    <property type="match status" value="1"/>
</dbReference>
<dbReference type="SUPFAM" id="SSF54980">
    <property type="entry name" value="EF-G C-terminal domain-like"/>
    <property type="match status" value="2"/>
</dbReference>
<evidence type="ECO:0000256" key="1">
    <source>
        <dbReference type="ARBA" id="ARBA00023134"/>
    </source>
</evidence>
<dbReference type="InterPro" id="IPR047042">
    <property type="entry name" value="BipA_II"/>
</dbReference>
<dbReference type="GO" id="GO:0005829">
    <property type="term" value="C:cytosol"/>
    <property type="evidence" value="ECO:0007669"/>
    <property type="project" value="TreeGrafter"/>
</dbReference>
<dbReference type="Proteomes" id="UP000319976">
    <property type="component" value="Chromosome"/>
</dbReference>
<dbReference type="FunFam" id="3.40.50.300:FF:000055">
    <property type="entry name" value="GTP-binding protein TypA"/>
    <property type="match status" value="1"/>
</dbReference>
<dbReference type="InterPro" id="IPR035651">
    <property type="entry name" value="BipA_V"/>
</dbReference>
<dbReference type="InterPro" id="IPR004161">
    <property type="entry name" value="EFTu-like_2"/>
</dbReference>
<organism evidence="5 6">
    <name type="scientific">Calycomorphotria hydatis</name>
    <dbReference type="NCBI Taxonomy" id="2528027"/>
    <lineage>
        <taxon>Bacteria</taxon>
        <taxon>Pseudomonadati</taxon>
        <taxon>Planctomycetota</taxon>
        <taxon>Planctomycetia</taxon>
        <taxon>Planctomycetales</taxon>
        <taxon>Planctomycetaceae</taxon>
        <taxon>Calycomorphotria</taxon>
    </lineage>
</organism>
<dbReference type="InterPro" id="IPR027417">
    <property type="entry name" value="P-loop_NTPase"/>
</dbReference>
<dbReference type="InterPro" id="IPR031157">
    <property type="entry name" value="G_TR_CS"/>
</dbReference>
<sequence>MRRDDIRNVAIIAHVDHGKTTLVDALLRQSGQFRDTQLDVDCILDSNDLERERGITILSKNIALTYKDVRINIIDTPGHADFGGEVERVLSMADGVIVLVDAFEGPRPQTRFVVQKALEAGLKIMVAVNKIDRPDARPTEVLDEAFELLMELGADDETLDFPYLFASGRSGYASHDPEAREGTIAPLLDMVLENVPEPSVKQDGPFQMMVTTLEWSEFVGRIATGRISSGSVKKGQRVIMHRADGSTTTGKIDSVEVFDKLGRVGVEEAFAGDIVALVGLPDPEIGDTVACPDQGSALPRINVDEPTLSMLFTVNSSPLAGKDGKYVTSRNLRERLMRELESNVALRVEETDDKDSFKVSGRGVLHLAVLIETMRREGYELSVGKPEVIRKQVDGKWHEPFEHLVIDVPAESVGPVMEQVGNRRGQVLEMTATNSGMTHLEFSIPARGLIGIRTRLLNATRGEAIIHHRFDEYKPQEGDVPHRKNGVLVSQVQGKAVGYALWKLQERSEMFVSPGDDVYEGMIIGENSRENDMVVNPIREKKLTNIRSSGADDAILLKPPRDLPLEAALEYIESDEWVEVTPKTIRLRKIYLTEVDRKRFGKK</sequence>
<dbReference type="SUPFAM" id="SSF52540">
    <property type="entry name" value="P-loop containing nucleoside triphosphate hydrolases"/>
    <property type="match status" value="1"/>
</dbReference>
<dbReference type="AlphaFoldDB" id="A0A517T8X1"/>
<dbReference type="Gene3D" id="2.40.30.10">
    <property type="entry name" value="Translation factors"/>
    <property type="match status" value="1"/>
</dbReference>
<dbReference type="InterPro" id="IPR048876">
    <property type="entry name" value="BipA_C"/>
</dbReference>
<dbReference type="SUPFAM" id="SSF50447">
    <property type="entry name" value="Translation proteins"/>
    <property type="match status" value="1"/>
</dbReference>
<dbReference type="GO" id="GO:1990904">
    <property type="term" value="C:ribonucleoprotein complex"/>
    <property type="evidence" value="ECO:0007669"/>
    <property type="project" value="TreeGrafter"/>
</dbReference>
<dbReference type="GO" id="GO:0000049">
    <property type="term" value="F:tRNA binding"/>
    <property type="evidence" value="ECO:0007669"/>
    <property type="project" value="UniProtKB-KW"/>
</dbReference>
<dbReference type="Gene3D" id="3.30.70.240">
    <property type="match status" value="1"/>
</dbReference>
<dbReference type="RefSeq" id="WP_145262283.1">
    <property type="nucleotide sequence ID" value="NZ_CP036316.1"/>
</dbReference>
<keyword evidence="3" id="KW-0820">tRNA-binding</keyword>
<keyword evidence="3" id="KW-0694">RNA-binding</keyword>
<dbReference type="InterPro" id="IPR005225">
    <property type="entry name" value="Small_GTP-bd"/>
</dbReference>
<comment type="similarity">
    <text evidence="3">Belongs to the TRAFAC class translation factor GTPase superfamily. Classic translation factor GTPase family. BipA subfamily.</text>
</comment>
<keyword evidence="3" id="KW-0963">Cytoplasm</keyword>
<dbReference type="GO" id="GO:0010467">
    <property type="term" value="P:gene expression"/>
    <property type="evidence" value="ECO:0007669"/>
    <property type="project" value="UniProtKB-ARBA"/>
</dbReference>
<keyword evidence="3" id="KW-0699">rRNA-binding</keyword>
<evidence type="ECO:0000313" key="6">
    <source>
        <dbReference type="Proteomes" id="UP000319976"/>
    </source>
</evidence>
<comment type="function">
    <text evidence="3">A 50S ribosomal subunit assembly protein with GTPase activity, required for 50S subunit assembly at low temperatures, may also play a role in translation. Binds GTP and analogs. Binds the 70S ribosome between the 30S and 50S subunits, in a similar position as ribosome-bound EF-G; it contacts a number of ribosomal proteins, both rRNAs and the A-site tRNA.</text>
</comment>
<comment type="subcellular location">
    <subcellularLocation>
        <location evidence="3">Cytoplasm</location>
    </subcellularLocation>
    <text evidence="3">Binds to ribosomes.</text>
</comment>
<keyword evidence="3" id="KW-0378">Hydrolase</keyword>
<protein>
    <recommendedName>
        <fullName evidence="3">Large ribosomal subunit assembly factor BipA</fullName>
        <ecNumber evidence="3">3.6.5.-</ecNumber>
    </recommendedName>
    <alternativeName>
        <fullName evidence="3">GTP-binding protein BipA</fullName>
    </alternativeName>
</protein>
<dbReference type="GO" id="GO:0043022">
    <property type="term" value="F:ribosome binding"/>
    <property type="evidence" value="ECO:0007669"/>
    <property type="project" value="UniProtKB-UniRule"/>
</dbReference>
<evidence type="ECO:0000256" key="3">
    <source>
        <dbReference type="HAMAP-Rule" id="MF_00849"/>
    </source>
</evidence>
<dbReference type="SMART" id="SM00838">
    <property type="entry name" value="EFG_C"/>
    <property type="match status" value="1"/>
</dbReference>
<keyword evidence="1 3" id="KW-0342">GTP-binding</keyword>
<feature type="domain" description="Tr-type G" evidence="4">
    <location>
        <begin position="4"/>
        <end position="199"/>
    </location>
</feature>
<dbReference type="GO" id="GO:0000027">
    <property type="term" value="P:ribosomal large subunit assembly"/>
    <property type="evidence" value="ECO:0007669"/>
    <property type="project" value="UniProtKB-UniRule"/>
</dbReference>
<dbReference type="CDD" id="cd16263">
    <property type="entry name" value="BipA_III"/>
    <property type="match status" value="1"/>
</dbReference>
<dbReference type="FunFam" id="3.30.70.240:FF:000002">
    <property type="entry name" value="GTP-binding protein TypA"/>
    <property type="match status" value="1"/>
</dbReference>
<dbReference type="Pfam" id="PF03144">
    <property type="entry name" value="GTP_EFTU_D2"/>
    <property type="match status" value="1"/>
</dbReference>
<dbReference type="Pfam" id="PF21018">
    <property type="entry name" value="BipA_C"/>
    <property type="match status" value="1"/>
</dbReference>
<comment type="subunit">
    <text evidence="3">Monomer.</text>
</comment>
<dbReference type="PROSITE" id="PS51722">
    <property type="entry name" value="G_TR_2"/>
    <property type="match status" value="1"/>
</dbReference>
<reference evidence="5 6" key="1">
    <citation type="submission" date="2019-02" db="EMBL/GenBank/DDBJ databases">
        <title>Deep-cultivation of Planctomycetes and their phenomic and genomic characterization uncovers novel biology.</title>
        <authorList>
            <person name="Wiegand S."/>
            <person name="Jogler M."/>
            <person name="Boedeker C."/>
            <person name="Pinto D."/>
            <person name="Vollmers J."/>
            <person name="Rivas-Marin E."/>
            <person name="Kohn T."/>
            <person name="Peeters S.H."/>
            <person name="Heuer A."/>
            <person name="Rast P."/>
            <person name="Oberbeckmann S."/>
            <person name="Bunk B."/>
            <person name="Jeske O."/>
            <person name="Meyerdierks A."/>
            <person name="Storesund J.E."/>
            <person name="Kallscheuer N."/>
            <person name="Luecker S."/>
            <person name="Lage O.M."/>
            <person name="Pohl T."/>
            <person name="Merkel B.J."/>
            <person name="Hornburger P."/>
            <person name="Mueller R.-W."/>
            <person name="Bruemmer F."/>
            <person name="Labrenz M."/>
            <person name="Spormann A.M."/>
            <person name="Op den Camp H."/>
            <person name="Overmann J."/>
            <person name="Amann R."/>
            <person name="Jetten M.S.M."/>
            <person name="Mascher T."/>
            <person name="Medema M.H."/>
            <person name="Devos D.P."/>
            <person name="Kaster A.-K."/>
            <person name="Ovreas L."/>
            <person name="Rohde M."/>
            <person name="Galperin M.Y."/>
            <person name="Jogler C."/>
        </authorList>
    </citation>
    <scope>NUCLEOTIDE SEQUENCE [LARGE SCALE GENOMIC DNA]</scope>
    <source>
        <strain evidence="5 6">V22</strain>
    </source>
</reference>
<dbReference type="InterPro" id="IPR047041">
    <property type="entry name" value="BipA_GTP-bd_dom"/>
</dbReference>
<dbReference type="NCBIfam" id="TIGR00231">
    <property type="entry name" value="small_GTP"/>
    <property type="match status" value="1"/>
</dbReference>